<accession>A0AAP2GWI9</accession>
<evidence type="ECO:0000256" key="1">
    <source>
        <dbReference type="SAM" id="MobiDB-lite"/>
    </source>
</evidence>
<organism evidence="2 3">
    <name type="scientific">Dawidia cretensis</name>
    <dbReference type="NCBI Taxonomy" id="2782350"/>
    <lineage>
        <taxon>Bacteria</taxon>
        <taxon>Pseudomonadati</taxon>
        <taxon>Bacteroidota</taxon>
        <taxon>Cytophagia</taxon>
        <taxon>Cytophagales</taxon>
        <taxon>Chryseotaleaceae</taxon>
        <taxon>Dawidia</taxon>
    </lineage>
</organism>
<feature type="non-terminal residue" evidence="2">
    <location>
        <position position="82"/>
    </location>
</feature>
<dbReference type="Proteomes" id="UP001319080">
    <property type="component" value="Unassembled WGS sequence"/>
</dbReference>
<sequence>NLDNPFGLYSTSGVAPGEGMEARARRGPDEILDGRMPALHASPTPQGDDDIIEEIIHFRPQPEFKRIYLVAATVAALIAAIA</sequence>
<dbReference type="AlphaFoldDB" id="A0AAP2GWI9"/>
<protein>
    <submittedName>
        <fullName evidence="2">Uncharacterized protein</fullName>
    </submittedName>
</protein>
<proteinExistence type="predicted"/>
<comment type="caution">
    <text evidence="2">The sequence shown here is derived from an EMBL/GenBank/DDBJ whole genome shotgun (WGS) entry which is preliminary data.</text>
</comment>
<feature type="region of interest" description="Disordered" evidence="1">
    <location>
        <begin position="1"/>
        <end position="23"/>
    </location>
</feature>
<keyword evidence="3" id="KW-1185">Reference proteome</keyword>
<feature type="compositionally biased region" description="Polar residues" evidence="1">
    <location>
        <begin position="1"/>
        <end position="13"/>
    </location>
</feature>
<feature type="non-terminal residue" evidence="2">
    <location>
        <position position="1"/>
    </location>
</feature>
<gene>
    <name evidence="2" type="ORF">KK062_30575</name>
</gene>
<dbReference type="EMBL" id="JAHESE010000240">
    <property type="protein sequence ID" value="MBT1712618.1"/>
    <property type="molecule type" value="Genomic_DNA"/>
</dbReference>
<dbReference type="RefSeq" id="WP_254088146.1">
    <property type="nucleotide sequence ID" value="NZ_JAHESE010000240.1"/>
</dbReference>
<evidence type="ECO:0000313" key="3">
    <source>
        <dbReference type="Proteomes" id="UP001319080"/>
    </source>
</evidence>
<name>A0AAP2GWI9_9BACT</name>
<reference evidence="2 3" key="1">
    <citation type="submission" date="2021-05" db="EMBL/GenBank/DDBJ databases">
        <title>A Polyphasic approach of four new species of the genus Ohtaekwangia: Ohtaekwangia histidinii sp. nov., Ohtaekwangia cretensis sp. nov., Ohtaekwangia indiensis sp. nov., Ohtaekwangia reichenbachii sp. nov. from diverse environment.</title>
        <authorList>
            <person name="Octaviana S."/>
        </authorList>
    </citation>
    <scope>NUCLEOTIDE SEQUENCE [LARGE SCALE GENOMIC DNA]</scope>
    <source>
        <strain evidence="2 3">PWU5</strain>
    </source>
</reference>
<evidence type="ECO:0000313" key="2">
    <source>
        <dbReference type="EMBL" id="MBT1712618.1"/>
    </source>
</evidence>